<dbReference type="Proteomes" id="UP000094043">
    <property type="component" value="Chromosome 2"/>
</dbReference>
<reference evidence="1" key="3">
    <citation type="submission" date="2024-01" db="EMBL/GenBank/DDBJ databases">
        <authorList>
            <person name="Coelho M.A."/>
            <person name="David-Palma M."/>
            <person name="Shea T."/>
            <person name="Sun S."/>
            <person name="Cuomo C.A."/>
            <person name="Heitman J."/>
        </authorList>
    </citation>
    <scope>NUCLEOTIDE SEQUENCE</scope>
    <source>
        <strain evidence="1">CBS 7841</strain>
    </source>
</reference>
<organism evidence="1 2">
    <name type="scientific">Cryptococcus depauperatus CBS 7841</name>
    <dbReference type="NCBI Taxonomy" id="1295531"/>
    <lineage>
        <taxon>Eukaryota</taxon>
        <taxon>Fungi</taxon>
        <taxon>Dikarya</taxon>
        <taxon>Basidiomycota</taxon>
        <taxon>Agaricomycotina</taxon>
        <taxon>Tremellomycetes</taxon>
        <taxon>Tremellales</taxon>
        <taxon>Cryptococcaceae</taxon>
        <taxon>Cryptococcus</taxon>
    </lineage>
</organism>
<dbReference type="InterPro" id="IPR011050">
    <property type="entry name" value="Pectin_lyase_fold/virulence"/>
</dbReference>
<dbReference type="RefSeq" id="XP_066066785.1">
    <property type="nucleotide sequence ID" value="XM_066210688.1"/>
</dbReference>
<proteinExistence type="predicted"/>
<dbReference type="GeneID" id="91085457"/>
<accession>A0AAJ8LYU8</accession>
<reference evidence="1" key="1">
    <citation type="submission" date="2016-06" db="EMBL/GenBank/DDBJ databases">
        <authorList>
            <person name="Cuomo C."/>
            <person name="Litvintseva A."/>
            <person name="Heitman J."/>
            <person name="Chen Y."/>
            <person name="Sun S."/>
            <person name="Springer D."/>
            <person name="Dromer F."/>
            <person name="Young S."/>
            <person name="Zeng Q."/>
            <person name="Chapman S."/>
            <person name="Gujja S."/>
            <person name="Saif S."/>
            <person name="Birren B."/>
        </authorList>
    </citation>
    <scope>NUCLEOTIDE SEQUENCE</scope>
    <source>
        <strain evidence="1">CBS 7841</strain>
    </source>
</reference>
<keyword evidence="2" id="KW-1185">Reference proteome</keyword>
<evidence type="ECO:0000313" key="1">
    <source>
        <dbReference type="EMBL" id="WVN86085.1"/>
    </source>
</evidence>
<dbReference type="KEGG" id="cdep:91085457"/>
<gene>
    <name evidence="1" type="ORF">L203_101243</name>
</gene>
<dbReference type="SUPFAM" id="SSF51126">
    <property type="entry name" value="Pectin lyase-like"/>
    <property type="match status" value="1"/>
</dbReference>
<protein>
    <submittedName>
        <fullName evidence="1">Uncharacterized protein</fullName>
    </submittedName>
</protein>
<sequence length="94" mass="10369">MAQFFNAAGRIALTNHHCICNVLDHDAKVDNATDITPALTRTYRKCVRVNTPGAVILFPEGACENKSTFYLKHSRTFSFQLDGLIIAHVDGAFS</sequence>
<evidence type="ECO:0000313" key="2">
    <source>
        <dbReference type="Proteomes" id="UP000094043"/>
    </source>
</evidence>
<dbReference type="EMBL" id="CP143785">
    <property type="protein sequence ID" value="WVN86085.1"/>
    <property type="molecule type" value="Genomic_DNA"/>
</dbReference>
<reference evidence="1" key="2">
    <citation type="journal article" date="2022" name="Elife">
        <title>Obligate sexual reproduction of a homothallic fungus closely related to the Cryptococcus pathogenic species complex.</title>
        <authorList>
            <person name="Passer A.R."/>
            <person name="Clancey S.A."/>
            <person name="Shea T."/>
            <person name="David-Palma M."/>
            <person name="Averette A.F."/>
            <person name="Boekhout T."/>
            <person name="Porcel B.M."/>
            <person name="Nowrousian M."/>
            <person name="Cuomo C.A."/>
            <person name="Sun S."/>
            <person name="Heitman J."/>
            <person name="Coelho M.A."/>
        </authorList>
    </citation>
    <scope>NUCLEOTIDE SEQUENCE</scope>
    <source>
        <strain evidence="1">CBS 7841</strain>
    </source>
</reference>
<dbReference type="Gene3D" id="2.160.20.10">
    <property type="entry name" value="Single-stranded right-handed beta-helix, Pectin lyase-like"/>
    <property type="match status" value="1"/>
</dbReference>
<dbReference type="AlphaFoldDB" id="A0AAJ8LYU8"/>
<dbReference type="InterPro" id="IPR012334">
    <property type="entry name" value="Pectin_lyas_fold"/>
</dbReference>
<name>A0AAJ8LYU8_9TREE</name>